<name>M1M8U7_9CLOT</name>
<dbReference type="OrthoDB" id="1924904at2"/>
<evidence type="ECO:0000313" key="2">
    <source>
        <dbReference type="EMBL" id="AGF54359.1"/>
    </source>
</evidence>
<evidence type="ECO:0000313" key="3">
    <source>
        <dbReference type="Proteomes" id="UP000011728"/>
    </source>
</evidence>
<evidence type="ECO:0000256" key="1">
    <source>
        <dbReference type="SAM" id="SignalP"/>
    </source>
</evidence>
<reference evidence="2 3" key="1">
    <citation type="submission" date="2013-02" db="EMBL/GenBank/DDBJ databases">
        <title>Genome sequence of Clostridium saccharoperbutylacetonicum N1-4(HMT).</title>
        <authorList>
            <person name="Poehlein A."/>
            <person name="Daniel R."/>
        </authorList>
    </citation>
    <scope>NUCLEOTIDE SEQUENCE [LARGE SCALE GENOMIC DNA]</scope>
    <source>
        <strain evidence="3">N1-4(HMT)</strain>
    </source>
</reference>
<accession>M1M8U7</accession>
<dbReference type="KEGG" id="csr:Cspa_c05650"/>
<dbReference type="RefSeq" id="WP_015390685.1">
    <property type="nucleotide sequence ID" value="NC_020291.1"/>
</dbReference>
<dbReference type="HOGENOM" id="CLU_173862_1_1_9"/>
<dbReference type="EMBL" id="CP004121">
    <property type="protein sequence ID" value="AGF54359.1"/>
    <property type="molecule type" value="Genomic_DNA"/>
</dbReference>
<gene>
    <name evidence="2" type="ORF">Cspa_c05650</name>
</gene>
<keyword evidence="1" id="KW-0732">Signal</keyword>
<feature type="signal peptide" evidence="1">
    <location>
        <begin position="1"/>
        <end position="25"/>
    </location>
</feature>
<dbReference type="AlphaFoldDB" id="M1M8U7"/>
<dbReference type="Proteomes" id="UP000011728">
    <property type="component" value="Chromosome"/>
</dbReference>
<protein>
    <submittedName>
        <fullName evidence="2">Uncharacterized protein</fullName>
    </submittedName>
</protein>
<feature type="chain" id="PRO_5038783131" evidence="1">
    <location>
        <begin position="26"/>
        <end position="107"/>
    </location>
</feature>
<dbReference type="eggNOG" id="ENOG5030FNV">
    <property type="taxonomic scope" value="Bacteria"/>
</dbReference>
<dbReference type="STRING" id="36745.CLSAP_05690"/>
<dbReference type="PATRIC" id="fig|931276.5.peg.527"/>
<sequence length="107" mass="11935">MKKFTILFLILLCLSFNIMTISPLAQTSGIKEGLYTVSDLKLAPNSTYVIQNQSSADSVFVLVFNENNVVQQSLRLETKSPKFNLFPLKSEYKILIIGNGDISISET</sequence>
<keyword evidence="3" id="KW-1185">Reference proteome</keyword>
<proteinExistence type="predicted"/>
<organism evidence="2 3">
    <name type="scientific">Clostridium saccharoperbutylacetonicum N1-4(HMT)</name>
    <dbReference type="NCBI Taxonomy" id="931276"/>
    <lineage>
        <taxon>Bacteria</taxon>
        <taxon>Bacillati</taxon>
        <taxon>Bacillota</taxon>
        <taxon>Clostridia</taxon>
        <taxon>Eubacteriales</taxon>
        <taxon>Clostridiaceae</taxon>
        <taxon>Clostridium</taxon>
    </lineage>
</organism>